<keyword evidence="11" id="KW-1185">Reference proteome</keyword>
<dbReference type="GO" id="GO:0000122">
    <property type="term" value="P:negative regulation of transcription by RNA polymerase II"/>
    <property type="evidence" value="ECO:0007669"/>
    <property type="project" value="TreeGrafter"/>
</dbReference>
<keyword evidence="10" id="KW-0489">Methyltransferase</keyword>
<accession>A0AAV7K5P6</accession>
<evidence type="ECO:0000313" key="11">
    <source>
        <dbReference type="Proteomes" id="UP001165289"/>
    </source>
</evidence>
<gene>
    <name evidence="10" type="ORF">LOD99_1362</name>
</gene>
<dbReference type="PANTHER" id="PTHR12855">
    <property type="entry name" value="DNA METHYLTRANSFERASE 1-ASSOCIATED PROTEIN 1 FAMILY MEMBER"/>
    <property type="match status" value="1"/>
</dbReference>
<feature type="region of interest" description="Disordered" evidence="7">
    <location>
        <begin position="1"/>
        <end position="22"/>
    </location>
</feature>
<sequence>MTSAKDAQDILAGRKGEENREITNTSLKEQALSHGHSKRVKKRTTGAALLPDGTSREVKALREGEGVQKLLPDIEIDTSLGYKHVKAKLGIQKVRSWKWTPFINQARTDNAILYHWVRAGEENKKYQFARHNDRVGIPEYTEEEYKIYLEDSEWSMEETKHLLELCDRFDLRFIIIKDRYDIARFPPRSVEELKDRYYTVCNCIVKLRAIPGEDLSESLVAYDVEHEKLRKEQLELLFGRTQKQIEEHDYLVEEVKKVEYRRKERERIAQTAQKLIEQVEISDDRCSDKNKRSSTSKKKEKSKKDRDRDRDRSGNITKHLNKIIEERGAGPYLRSYRLKVPNTMTNKRAKAMEQLLDELGIGTKPIATENVTTQFNVLRNNVLLLLELKSALLSAEFEWGAIKHKYETLPESGSMTDVENFLEYSMDEGEGSGSFPKQTSSRSSTPTTRKRKGTTSSQELPKKSKVITTTN</sequence>
<keyword evidence="4" id="KW-0804">Transcription</keyword>
<dbReference type="GO" id="GO:0006281">
    <property type="term" value="P:DNA repair"/>
    <property type="evidence" value="ECO:0007669"/>
    <property type="project" value="InterPro"/>
</dbReference>
<dbReference type="GO" id="GO:0003714">
    <property type="term" value="F:transcription corepressor activity"/>
    <property type="evidence" value="ECO:0007669"/>
    <property type="project" value="TreeGrafter"/>
</dbReference>
<dbReference type="Pfam" id="PF05499">
    <property type="entry name" value="DMAP1"/>
    <property type="match status" value="1"/>
</dbReference>
<proteinExistence type="predicted"/>
<name>A0AAV7K5P6_9METZ</name>
<keyword evidence="3" id="KW-0805">Transcription regulation</keyword>
<feature type="region of interest" description="Disordered" evidence="7">
    <location>
        <begin position="426"/>
        <end position="471"/>
    </location>
</feature>
<keyword evidence="2" id="KW-0156">Chromatin regulator</keyword>
<comment type="subcellular location">
    <subcellularLocation>
        <location evidence="1">Nucleus</location>
    </subcellularLocation>
</comment>
<keyword evidence="5" id="KW-0539">Nucleus</keyword>
<feature type="domain" description="DNA methyltransferase 1-associated 1" evidence="8">
    <location>
        <begin position="247"/>
        <end position="411"/>
    </location>
</feature>
<feature type="compositionally biased region" description="Basic residues" evidence="7">
    <location>
        <begin position="292"/>
        <end position="301"/>
    </location>
</feature>
<evidence type="ECO:0000256" key="7">
    <source>
        <dbReference type="SAM" id="MobiDB-lite"/>
    </source>
</evidence>
<dbReference type="GO" id="GO:0000812">
    <property type="term" value="C:Swr1 complex"/>
    <property type="evidence" value="ECO:0007669"/>
    <property type="project" value="TreeGrafter"/>
</dbReference>
<dbReference type="Gene3D" id="1.10.10.60">
    <property type="entry name" value="Homeodomain-like"/>
    <property type="match status" value="1"/>
</dbReference>
<comment type="caution">
    <text evidence="10">The sequence shown here is derived from an EMBL/GenBank/DDBJ whole genome shotgun (WGS) entry which is preliminary data.</text>
</comment>
<dbReference type="InterPro" id="IPR032563">
    <property type="entry name" value="DAMP1_SANT-like"/>
</dbReference>
<evidence type="ECO:0000313" key="10">
    <source>
        <dbReference type="EMBL" id="KAI6656567.1"/>
    </source>
</evidence>
<evidence type="ECO:0000256" key="5">
    <source>
        <dbReference type="ARBA" id="ARBA00023242"/>
    </source>
</evidence>
<keyword evidence="10" id="KW-0808">Transferase</keyword>
<dbReference type="PANTHER" id="PTHR12855:SF10">
    <property type="entry name" value="DNA METHYLTRANSFERASE 1-ASSOCIATED PROTEIN 1"/>
    <property type="match status" value="1"/>
</dbReference>
<evidence type="ECO:0000259" key="9">
    <source>
        <dbReference type="Pfam" id="PF16282"/>
    </source>
</evidence>
<protein>
    <recommendedName>
        <fullName evidence="6">DNA methyltransferase 1-associated protein 1</fullName>
    </recommendedName>
</protein>
<evidence type="ECO:0000256" key="3">
    <source>
        <dbReference type="ARBA" id="ARBA00023015"/>
    </source>
</evidence>
<dbReference type="GO" id="GO:0035267">
    <property type="term" value="C:NuA4 histone acetyltransferase complex"/>
    <property type="evidence" value="ECO:0007669"/>
    <property type="project" value="InterPro"/>
</dbReference>
<feature type="compositionally biased region" description="Basic and acidic residues" evidence="7">
    <location>
        <begin position="302"/>
        <end position="313"/>
    </location>
</feature>
<evidence type="ECO:0000259" key="8">
    <source>
        <dbReference type="Pfam" id="PF05499"/>
    </source>
</evidence>
<evidence type="ECO:0000256" key="2">
    <source>
        <dbReference type="ARBA" id="ARBA00022853"/>
    </source>
</evidence>
<evidence type="ECO:0000256" key="1">
    <source>
        <dbReference type="ARBA" id="ARBA00004123"/>
    </source>
</evidence>
<dbReference type="GO" id="GO:0032259">
    <property type="term" value="P:methylation"/>
    <property type="evidence" value="ECO:0007669"/>
    <property type="project" value="UniProtKB-KW"/>
</dbReference>
<organism evidence="10 11">
    <name type="scientific">Oopsacas minuta</name>
    <dbReference type="NCBI Taxonomy" id="111878"/>
    <lineage>
        <taxon>Eukaryota</taxon>
        <taxon>Metazoa</taxon>
        <taxon>Porifera</taxon>
        <taxon>Hexactinellida</taxon>
        <taxon>Hexasterophora</taxon>
        <taxon>Lyssacinosida</taxon>
        <taxon>Leucopsacidae</taxon>
        <taxon>Oopsacas</taxon>
    </lineage>
</organism>
<dbReference type="Pfam" id="PF16282">
    <property type="entry name" value="SANT_DAMP1_like"/>
    <property type="match status" value="1"/>
</dbReference>
<dbReference type="FunFam" id="1.10.10.60:FF:000087">
    <property type="entry name" value="DNA methyltransferase 1-associated protein 1"/>
    <property type="match status" value="1"/>
</dbReference>
<evidence type="ECO:0000256" key="6">
    <source>
        <dbReference type="ARBA" id="ARBA00067416"/>
    </source>
</evidence>
<dbReference type="InterPro" id="IPR027109">
    <property type="entry name" value="Swc4/Dmap1"/>
</dbReference>
<dbReference type="GO" id="GO:0006338">
    <property type="term" value="P:chromatin remodeling"/>
    <property type="evidence" value="ECO:0007669"/>
    <property type="project" value="InterPro"/>
</dbReference>
<feature type="region of interest" description="Disordered" evidence="7">
    <location>
        <begin position="285"/>
        <end position="316"/>
    </location>
</feature>
<dbReference type="EMBL" id="JAKMXF010000144">
    <property type="protein sequence ID" value="KAI6656567.1"/>
    <property type="molecule type" value="Genomic_DNA"/>
</dbReference>
<dbReference type="Proteomes" id="UP001165289">
    <property type="component" value="Unassembled WGS sequence"/>
</dbReference>
<evidence type="ECO:0000256" key="4">
    <source>
        <dbReference type="ARBA" id="ARBA00023163"/>
    </source>
</evidence>
<dbReference type="GO" id="GO:0008168">
    <property type="term" value="F:methyltransferase activity"/>
    <property type="evidence" value="ECO:0007669"/>
    <property type="project" value="UniProtKB-KW"/>
</dbReference>
<feature type="domain" description="DAMP1 SANT/Myb-like" evidence="9">
    <location>
        <begin position="126"/>
        <end position="204"/>
    </location>
</feature>
<feature type="compositionally biased region" description="Basic and acidic residues" evidence="7">
    <location>
        <begin position="1"/>
        <end position="21"/>
    </location>
</feature>
<feature type="compositionally biased region" description="Low complexity" evidence="7">
    <location>
        <begin position="436"/>
        <end position="447"/>
    </location>
</feature>
<reference evidence="10 11" key="1">
    <citation type="journal article" date="2023" name="BMC Biol.">
        <title>The compact genome of the sponge Oopsacas minuta (Hexactinellida) is lacking key metazoan core genes.</title>
        <authorList>
            <person name="Santini S."/>
            <person name="Schenkelaars Q."/>
            <person name="Jourda C."/>
            <person name="Duchesne M."/>
            <person name="Belahbib H."/>
            <person name="Rocher C."/>
            <person name="Selva M."/>
            <person name="Riesgo A."/>
            <person name="Vervoort M."/>
            <person name="Leys S.P."/>
            <person name="Kodjabachian L."/>
            <person name="Le Bivic A."/>
            <person name="Borchiellini C."/>
            <person name="Claverie J.M."/>
            <person name="Renard E."/>
        </authorList>
    </citation>
    <scope>NUCLEOTIDE SEQUENCE [LARGE SCALE GENOMIC DNA]</scope>
    <source>
        <strain evidence="10">SPO-2</strain>
    </source>
</reference>
<dbReference type="AlphaFoldDB" id="A0AAV7K5P6"/>
<dbReference type="InterPro" id="IPR008468">
    <property type="entry name" value="DMAP1"/>
</dbReference>